<evidence type="ECO:0000313" key="4">
    <source>
        <dbReference type="Proteomes" id="UP000006833"/>
    </source>
</evidence>
<dbReference type="InterPro" id="IPR011006">
    <property type="entry name" value="CheY-like_superfamily"/>
</dbReference>
<dbReference type="SUPFAM" id="SSF52172">
    <property type="entry name" value="CheY-like"/>
    <property type="match status" value="1"/>
</dbReference>
<evidence type="ECO:0000259" key="2">
    <source>
        <dbReference type="PROSITE" id="PS50110"/>
    </source>
</evidence>
<dbReference type="SMART" id="SM00448">
    <property type="entry name" value="REC"/>
    <property type="match status" value="1"/>
</dbReference>
<proteinExistence type="predicted"/>
<reference evidence="4" key="1">
    <citation type="journal article" date="2010" name="ISME J.">
        <title>The complete genome sequence of the algal symbiont Dinoroseobacter shibae: a hitchhiker's guide to life in the sea.</title>
        <authorList>
            <person name="Wagner-Dobler I."/>
            <person name="Ballhausen B."/>
            <person name="Berger M."/>
            <person name="Brinkhoff T."/>
            <person name="Buchholz I."/>
            <person name="Bunk B."/>
            <person name="Cypionka H."/>
            <person name="Daniel R."/>
            <person name="Drepper T."/>
            <person name="Gerdts G."/>
            <person name="Hahnke S."/>
            <person name="Han C."/>
            <person name="Jahn D."/>
            <person name="Kalhoefer D."/>
            <person name="Kiss H."/>
            <person name="Klenk H.P."/>
            <person name="Kyrpides N."/>
            <person name="Liebl W."/>
            <person name="Liesegang H."/>
            <person name="Meincke L."/>
            <person name="Pati A."/>
            <person name="Petersen J."/>
            <person name="Piekarski T."/>
            <person name="Pommerenke C."/>
            <person name="Pradella S."/>
            <person name="Pukall R."/>
            <person name="Rabus R."/>
            <person name="Stackebrandt E."/>
            <person name="Thole S."/>
            <person name="Thompson L."/>
            <person name="Tielen P."/>
            <person name="Tomasch J."/>
            <person name="von Jan M."/>
            <person name="Wanphrut N."/>
            <person name="Wichels A."/>
            <person name="Zech H."/>
            <person name="Simon M."/>
        </authorList>
    </citation>
    <scope>NUCLEOTIDE SEQUENCE [LARGE SCALE GENOMIC DNA]</scope>
    <source>
        <strain evidence="4">DSM 16493 / NCIMB 14021 / DFL 12</strain>
    </source>
</reference>
<sequence>MDDTAALVSTAPRPTSARPLLGVTVLLVEDSRFASESMRLLCLRSGARLRRADCIAAAHRHLRMYCPTVAIIDLGLPDGAGEDLIAELAAAQPRLPVILGFSGDLSGEPCAIAAGADGFLAKPLTRLAEFQAAVLAHLPPESHPAGPRIVPDTEVSPDLIALQDDFAHVNDLLSDPDDPIQRAYSAQFLHGLAIASQDVPLAEAARSLADRGDRSSLSLVRALLADRLANRVAI</sequence>
<dbReference type="STRING" id="398580.Dshi_2631"/>
<feature type="domain" description="Response regulatory" evidence="2">
    <location>
        <begin position="24"/>
        <end position="137"/>
    </location>
</feature>
<dbReference type="GO" id="GO:0000160">
    <property type="term" value="P:phosphorelay signal transduction system"/>
    <property type="evidence" value="ECO:0007669"/>
    <property type="project" value="InterPro"/>
</dbReference>
<dbReference type="PROSITE" id="PS50110">
    <property type="entry name" value="RESPONSE_REGULATORY"/>
    <property type="match status" value="1"/>
</dbReference>
<dbReference type="eggNOG" id="COG0745">
    <property type="taxonomic scope" value="Bacteria"/>
</dbReference>
<protein>
    <submittedName>
        <fullName evidence="3">Putative response regulator</fullName>
    </submittedName>
</protein>
<dbReference type="AlphaFoldDB" id="A8LI30"/>
<dbReference type="Proteomes" id="UP000006833">
    <property type="component" value="Chromosome"/>
</dbReference>
<dbReference type="CDD" id="cd00156">
    <property type="entry name" value="REC"/>
    <property type="match status" value="1"/>
</dbReference>
<name>A8LI30_DINSH</name>
<dbReference type="Gene3D" id="3.40.50.2300">
    <property type="match status" value="1"/>
</dbReference>
<dbReference type="KEGG" id="dsh:Dshi_2631"/>
<dbReference type="HOGENOM" id="CLU_1174684_0_0_5"/>
<evidence type="ECO:0000313" key="3">
    <source>
        <dbReference type="EMBL" id="ABV94364.1"/>
    </source>
</evidence>
<keyword evidence="1" id="KW-0597">Phosphoprotein</keyword>
<dbReference type="OrthoDB" id="7831674at2"/>
<keyword evidence="4" id="KW-1185">Reference proteome</keyword>
<dbReference type="InterPro" id="IPR001789">
    <property type="entry name" value="Sig_transdc_resp-reg_receiver"/>
</dbReference>
<organism evidence="3 4">
    <name type="scientific">Dinoroseobacter shibae (strain DSM 16493 / NCIMB 14021 / DFL 12)</name>
    <dbReference type="NCBI Taxonomy" id="398580"/>
    <lineage>
        <taxon>Bacteria</taxon>
        <taxon>Pseudomonadati</taxon>
        <taxon>Pseudomonadota</taxon>
        <taxon>Alphaproteobacteria</taxon>
        <taxon>Rhodobacterales</taxon>
        <taxon>Roseobacteraceae</taxon>
        <taxon>Dinoroseobacter</taxon>
    </lineage>
</organism>
<accession>A8LI30</accession>
<dbReference type="EMBL" id="CP000830">
    <property type="protein sequence ID" value="ABV94364.1"/>
    <property type="molecule type" value="Genomic_DNA"/>
</dbReference>
<dbReference type="Pfam" id="PF00072">
    <property type="entry name" value="Response_reg"/>
    <property type="match status" value="1"/>
</dbReference>
<feature type="modified residue" description="4-aspartylphosphate" evidence="1">
    <location>
        <position position="73"/>
    </location>
</feature>
<evidence type="ECO:0000256" key="1">
    <source>
        <dbReference type="PROSITE-ProRule" id="PRU00169"/>
    </source>
</evidence>
<gene>
    <name evidence="3" type="ordered locus">Dshi_2631</name>
</gene>
<dbReference type="RefSeq" id="WP_012179292.1">
    <property type="nucleotide sequence ID" value="NC_009952.1"/>
</dbReference>